<accession>A0A852X263</accession>
<dbReference type="RefSeq" id="WP_179462020.1">
    <property type="nucleotide sequence ID" value="NZ_JACBZX010000001.1"/>
</dbReference>
<dbReference type="AlphaFoldDB" id="A0A852X263"/>
<organism evidence="1 2">
    <name type="scientific">Janibacter alkaliphilus</name>
    <dbReference type="NCBI Taxonomy" id="1069963"/>
    <lineage>
        <taxon>Bacteria</taxon>
        <taxon>Bacillati</taxon>
        <taxon>Actinomycetota</taxon>
        <taxon>Actinomycetes</taxon>
        <taxon>Micrococcales</taxon>
        <taxon>Intrasporangiaceae</taxon>
        <taxon>Janibacter</taxon>
    </lineage>
</organism>
<name>A0A852X263_9MICO</name>
<reference evidence="1 2" key="1">
    <citation type="submission" date="2020-07" db="EMBL/GenBank/DDBJ databases">
        <title>Sequencing the genomes of 1000 actinobacteria strains.</title>
        <authorList>
            <person name="Klenk H.-P."/>
        </authorList>
    </citation>
    <scope>NUCLEOTIDE SEQUENCE [LARGE SCALE GENOMIC DNA]</scope>
    <source>
        <strain evidence="1 2">DSM 24723</strain>
    </source>
</reference>
<evidence type="ECO:0000313" key="1">
    <source>
        <dbReference type="EMBL" id="NYG36528.1"/>
    </source>
</evidence>
<evidence type="ECO:0008006" key="3">
    <source>
        <dbReference type="Google" id="ProtNLM"/>
    </source>
</evidence>
<dbReference type="Proteomes" id="UP000592181">
    <property type="component" value="Unassembled WGS sequence"/>
</dbReference>
<comment type="caution">
    <text evidence="1">The sequence shown here is derived from an EMBL/GenBank/DDBJ whole genome shotgun (WGS) entry which is preliminary data.</text>
</comment>
<dbReference type="EMBL" id="JACBZX010000001">
    <property type="protein sequence ID" value="NYG36528.1"/>
    <property type="molecule type" value="Genomic_DNA"/>
</dbReference>
<proteinExistence type="predicted"/>
<keyword evidence="2" id="KW-1185">Reference proteome</keyword>
<evidence type="ECO:0000313" key="2">
    <source>
        <dbReference type="Proteomes" id="UP000592181"/>
    </source>
</evidence>
<sequence>MSHDADRSRDLRDDLWRSVGELGSHLDPVGEDTSALWPGGSAEYLQVRTEHTGIVTTDGLSDPGQDRPTGLGVEIYVEGRELAEAPLPAEARWLQGVLEEAVEAVAPDGAGLGAALERHGVLSLELSGAGAPADWVSGGRLGVLLGVPLPGRADSLTLDGGQVRLLTLVPLRPSELAVITAEGPAGRERVVAALAGSGWHSYVESARPAVL</sequence>
<gene>
    <name evidence="1" type="ORF">BJY28_000997</name>
</gene>
<protein>
    <recommendedName>
        <fullName evidence="3">Suppressor of fused protein (SUFU)</fullName>
    </recommendedName>
</protein>